<protein>
    <submittedName>
        <fullName evidence="2">Uncharacterized protein</fullName>
    </submittedName>
</protein>
<sequence>MKRGTSTLGVRHKQRPQQPRDPALNRLGQAHTQPPQTRPPSLHLSTRSIPAATLPCPSPPSLFPLSPPRPARPAPTPAPLRTIISAPIPPPPQPSPPSPQLTLPSSPSPTTSRGWTASASGLQMRMRMRILGLCFLVGMERGVWMWVWISASAGMAMGMSMWTGIIGLRLRGGWVWGWRAMVGDRWMEKELRGEGFVSRKINTGRLTGKVKFGCFDSIQVITSTSFLG</sequence>
<evidence type="ECO:0000256" key="1">
    <source>
        <dbReference type="SAM" id="MobiDB-lite"/>
    </source>
</evidence>
<comment type="caution">
    <text evidence="2">The sequence shown here is derived from an EMBL/GenBank/DDBJ whole genome shotgun (WGS) entry which is preliminary data.</text>
</comment>
<feature type="region of interest" description="Disordered" evidence="1">
    <location>
        <begin position="1"/>
        <end position="118"/>
    </location>
</feature>
<reference evidence="2 3" key="1">
    <citation type="submission" date="2020-01" db="EMBL/GenBank/DDBJ databases">
        <authorList>
            <consortium name="DOE Joint Genome Institute"/>
            <person name="Haridas S."/>
            <person name="Albert R."/>
            <person name="Binder M."/>
            <person name="Bloem J."/>
            <person name="Labutti K."/>
            <person name="Salamov A."/>
            <person name="Andreopoulos B."/>
            <person name="Baker S.E."/>
            <person name="Barry K."/>
            <person name="Bills G."/>
            <person name="Bluhm B.H."/>
            <person name="Cannon C."/>
            <person name="Castanera R."/>
            <person name="Culley D.E."/>
            <person name="Daum C."/>
            <person name="Ezra D."/>
            <person name="Gonzalez J.B."/>
            <person name="Henrissat B."/>
            <person name="Kuo A."/>
            <person name="Liang C."/>
            <person name="Lipzen A."/>
            <person name="Lutzoni F."/>
            <person name="Magnuson J."/>
            <person name="Mondo S."/>
            <person name="Nolan M."/>
            <person name="Ohm R."/>
            <person name="Pangilinan J."/>
            <person name="Park H.-J.H."/>
            <person name="Ramirez L."/>
            <person name="Alfaro M."/>
            <person name="Sun H."/>
            <person name="Tritt A."/>
            <person name="Yoshinaga Y."/>
            <person name="Zwiers L.-H.L."/>
            <person name="Turgeon B.G."/>
            <person name="Goodwin S.B."/>
            <person name="Spatafora J.W."/>
            <person name="Crous P.W."/>
            <person name="Grigoriev I.V."/>
        </authorList>
    </citation>
    <scope>NUCLEOTIDE SEQUENCE [LARGE SCALE GENOMIC DNA]</scope>
    <source>
        <strain evidence="2 3">CBS 611.86</strain>
    </source>
</reference>
<evidence type="ECO:0000313" key="2">
    <source>
        <dbReference type="EMBL" id="KAF2866034.1"/>
    </source>
</evidence>
<keyword evidence="3" id="KW-1185">Reference proteome</keyword>
<name>A0A7C8HZA5_9PLEO</name>
<feature type="compositionally biased region" description="Low complexity" evidence="1">
    <location>
        <begin position="100"/>
        <end position="112"/>
    </location>
</feature>
<organism evidence="2 3">
    <name type="scientific">Massariosphaeria phaeospora</name>
    <dbReference type="NCBI Taxonomy" id="100035"/>
    <lineage>
        <taxon>Eukaryota</taxon>
        <taxon>Fungi</taxon>
        <taxon>Dikarya</taxon>
        <taxon>Ascomycota</taxon>
        <taxon>Pezizomycotina</taxon>
        <taxon>Dothideomycetes</taxon>
        <taxon>Pleosporomycetidae</taxon>
        <taxon>Pleosporales</taxon>
        <taxon>Pleosporales incertae sedis</taxon>
        <taxon>Massariosphaeria</taxon>
    </lineage>
</organism>
<accession>A0A7C8HZA5</accession>
<gene>
    <name evidence="2" type="ORF">BDV95DRAFT_584749</name>
</gene>
<dbReference type="AlphaFoldDB" id="A0A7C8HZA5"/>
<dbReference type="Proteomes" id="UP000481861">
    <property type="component" value="Unassembled WGS sequence"/>
</dbReference>
<feature type="compositionally biased region" description="Pro residues" evidence="1">
    <location>
        <begin position="87"/>
        <end position="99"/>
    </location>
</feature>
<dbReference type="EMBL" id="JAADJZ010000029">
    <property type="protein sequence ID" value="KAF2866034.1"/>
    <property type="molecule type" value="Genomic_DNA"/>
</dbReference>
<evidence type="ECO:0000313" key="3">
    <source>
        <dbReference type="Proteomes" id="UP000481861"/>
    </source>
</evidence>
<feature type="compositionally biased region" description="Pro residues" evidence="1">
    <location>
        <begin position="56"/>
        <end position="78"/>
    </location>
</feature>
<proteinExistence type="predicted"/>